<evidence type="ECO:0000256" key="6">
    <source>
        <dbReference type="SAM" id="Phobius"/>
    </source>
</evidence>
<dbReference type="InterPro" id="IPR050638">
    <property type="entry name" value="AA-Vitamin_Transporters"/>
</dbReference>
<evidence type="ECO:0000256" key="1">
    <source>
        <dbReference type="ARBA" id="ARBA00004141"/>
    </source>
</evidence>
<reference evidence="8" key="1">
    <citation type="submission" date="2022-04" db="EMBL/GenBank/DDBJ databases">
        <title>Lysobacter sp. CAU 1642 isolated from sea sand.</title>
        <authorList>
            <person name="Kim W."/>
        </authorList>
    </citation>
    <scope>NUCLEOTIDE SEQUENCE</scope>
    <source>
        <strain evidence="8">CAU 1642</strain>
    </source>
</reference>
<keyword evidence="5 6" id="KW-0472">Membrane</keyword>
<dbReference type="Gene3D" id="1.10.3730.20">
    <property type="match status" value="1"/>
</dbReference>
<comment type="subcellular location">
    <subcellularLocation>
        <location evidence="1">Membrane</location>
        <topology evidence="1">Multi-pass membrane protein</topology>
    </subcellularLocation>
</comment>
<feature type="transmembrane region" description="Helical" evidence="6">
    <location>
        <begin position="74"/>
        <end position="94"/>
    </location>
</feature>
<comment type="similarity">
    <text evidence="2">Belongs to the EamA transporter family.</text>
</comment>
<evidence type="ECO:0000256" key="3">
    <source>
        <dbReference type="ARBA" id="ARBA00022692"/>
    </source>
</evidence>
<evidence type="ECO:0000259" key="7">
    <source>
        <dbReference type="Pfam" id="PF00892"/>
    </source>
</evidence>
<keyword evidence="9" id="KW-1185">Reference proteome</keyword>
<dbReference type="InterPro" id="IPR000620">
    <property type="entry name" value="EamA_dom"/>
</dbReference>
<evidence type="ECO:0000256" key="2">
    <source>
        <dbReference type="ARBA" id="ARBA00007362"/>
    </source>
</evidence>
<dbReference type="RefSeq" id="WP_248207135.1">
    <property type="nucleotide sequence ID" value="NZ_JALNMH010000005.1"/>
</dbReference>
<feature type="transmembrane region" description="Helical" evidence="6">
    <location>
        <begin position="223"/>
        <end position="245"/>
    </location>
</feature>
<feature type="domain" description="EamA" evidence="7">
    <location>
        <begin position="10"/>
        <end position="146"/>
    </location>
</feature>
<evidence type="ECO:0000256" key="5">
    <source>
        <dbReference type="ARBA" id="ARBA00023136"/>
    </source>
</evidence>
<feature type="domain" description="EamA" evidence="7">
    <location>
        <begin position="159"/>
        <end position="294"/>
    </location>
</feature>
<keyword evidence="3 6" id="KW-0812">Transmembrane</keyword>
<evidence type="ECO:0000313" key="8">
    <source>
        <dbReference type="EMBL" id="MCK7593500.1"/>
    </source>
</evidence>
<protein>
    <submittedName>
        <fullName evidence="8">DMT family transporter</fullName>
    </submittedName>
</protein>
<dbReference type="SUPFAM" id="SSF103481">
    <property type="entry name" value="Multidrug resistance efflux transporter EmrE"/>
    <property type="match status" value="2"/>
</dbReference>
<feature type="transmembrane region" description="Helical" evidence="6">
    <location>
        <begin position="252"/>
        <end position="272"/>
    </location>
</feature>
<dbReference type="PANTHER" id="PTHR32322">
    <property type="entry name" value="INNER MEMBRANE TRANSPORTER"/>
    <property type="match status" value="1"/>
</dbReference>
<feature type="transmembrane region" description="Helical" evidence="6">
    <location>
        <begin position="41"/>
        <end position="62"/>
    </location>
</feature>
<proteinExistence type="inferred from homology"/>
<sequence length="319" mass="35059">MSDSTSRLHGLLFGAAGAVLFSAKAILAKFQYAYGPDSLDVLSLRMLFALPLFVVYGVLAARRLPPVRLSRRQWAVLWLIGLLGYYLSSLLDFWGLEYVPVSLERLILFLSPTFVLLIGALWFGRRVSAAQWLALAIGYAGLLLVLRENLRIEGEHVLFGSALILGAALSYALYLVFSGELIERLGTARLVLAAMTISTLAVLAHYLLLRDWSDLWRWPAEVYLWAAANALFCTFLPVTFTMAAVRRMGSGMASQLSIIGPVSLLFLGWWLLDEVITALQLLGTGVVLVAVLLLGRETARRGPATRKDAPATTPEPPRP</sequence>
<feature type="transmembrane region" description="Helical" evidence="6">
    <location>
        <begin position="189"/>
        <end position="208"/>
    </location>
</feature>
<evidence type="ECO:0000313" key="9">
    <source>
        <dbReference type="Proteomes" id="UP001431449"/>
    </source>
</evidence>
<feature type="transmembrane region" description="Helical" evidence="6">
    <location>
        <begin position="106"/>
        <end position="123"/>
    </location>
</feature>
<dbReference type="EMBL" id="JALNMH010000005">
    <property type="protein sequence ID" value="MCK7593500.1"/>
    <property type="molecule type" value="Genomic_DNA"/>
</dbReference>
<comment type="caution">
    <text evidence="8">The sequence shown here is derived from an EMBL/GenBank/DDBJ whole genome shotgun (WGS) entry which is preliminary data.</text>
</comment>
<dbReference type="Pfam" id="PF00892">
    <property type="entry name" value="EamA"/>
    <property type="match status" value="2"/>
</dbReference>
<name>A0ABT0GG37_9GAMM</name>
<dbReference type="Proteomes" id="UP001431449">
    <property type="component" value="Unassembled WGS sequence"/>
</dbReference>
<feature type="transmembrane region" description="Helical" evidence="6">
    <location>
        <begin position="158"/>
        <end position="177"/>
    </location>
</feature>
<keyword evidence="4 6" id="KW-1133">Transmembrane helix</keyword>
<organism evidence="8 9">
    <name type="scientific">Pseudomarimonas salicorniae</name>
    <dbReference type="NCBI Taxonomy" id="2933270"/>
    <lineage>
        <taxon>Bacteria</taxon>
        <taxon>Pseudomonadati</taxon>
        <taxon>Pseudomonadota</taxon>
        <taxon>Gammaproteobacteria</taxon>
        <taxon>Lysobacterales</taxon>
        <taxon>Lysobacteraceae</taxon>
        <taxon>Pseudomarimonas</taxon>
    </lineage>
</organism>
<feature type="transmembrane region" description="Helical" evidence="6">
    <location>
        <begin position="130"/>
        <end position="146"/>
    </location>
</feature>
<dbReference type="PANTHER" id="PTHR32322:SF2">
    <property type="entry name" value="EAMA DOMAIN-CONTAINING PROTEIN"/>
    <property type="match status" value="1"/>
</dbReference>
<feature type="transmembrane region" description="Helical" evidence="6">
    <location>
        <begin position="278"/>
        <end position="295"/>
    </location>
</feature>
<dbReference type="InterPro" id="IPR037185">
    <property type="entry name" value="EmrE-like"/>
</dbReference>
<evidence type="ECO:0000256" key="4">
    <source>
        <dbReference type="ARBA" id="ARBA00022989"/>
    </source>
</evidence>
<accession>A0ABT0GG37</accession>
<gene>
    <name evidence="8" type="ORF">M0G41_07445</name>
</gene>